<proteinExistence type="predicted"/>
<keyword evidence="2" id="KW-1185">Reference proteome</keyword>
<dbReference type="EMBL" id="FQNC01000019">
    <property type="protein sequence ID" value="SGY22656.1"/>
    <property type="molecule type" value="Genomic_DNA"/>
</dbReference>
<gene>
    <name evidence="1" type="primary">BQ5605_C019g08837</name>
    <name evidence="1" type="ORF">BQ5605_C019G08837</name>
</gene>
<organism evidence="1 2">
    <name type="scientific">Microbotryum silenes-dioicae</name>
    <dbReference type="NCBI Taxonomy" id="796604"/>
    <lineage>
        <taxon>Eukaryota</taxon>
        <taxon>Fungi</taxon>
        <taxon>Dikarya</taxon>
        <taxon>Basidiomycota</taxon>
        <taxon>Pucciniomycotina</taxon>
        <taxon>Microbotryomycetes</taxon>
        <taxon>Microbotryales</taxon>
        <taxon>Microbotryaceae</taxon>
        <taxon>Microbotryum</taxon>
    </lineage>
</organism>
<accession>A0A2X0LVT3</accession>
<name>A0A2X0LVT3_9BASI</name>
<evidence type="ECO:0000313" key="2">
    <source>
        <dbReference type="Proteomes" id="UP000249464"/>
    </source>
</evidence>
<protein>
    <submittedName>
        <fullName evidence="1">BQ5605_C019g08837 protein</fullName>
    </submittedName>
</protein>
<evidence type="ECO:0000313" key="1">
    <source>
        <dbReference type="EMBL" id="SGY22656.1"/>
    </source>
</evidence>
<reference evidence="1 2" key="1">
    <citation type="submission" date="2016-11" db="EMBL/GenBank/DDBJ databases">
        <authorList>
            <person name="Jaros S."/>
            <person name="Januszkiewicz K."/>
            <person name="Wedrychowicz H."/>
        </authorList>
    </citation>
    <scope>NUCLEOTIDE SEQUENCE [LARGE SCALE GENOMIC DNA]</scope>
</reference>
<dbReference type="Proteomes" id="UP000249464">
    <property type="component" value="Unassembled WGS sequence"/>
</dbReference>
<dbReference type="AlphaFoldDB" id="A0A2X0LVT3"/>
<sequence length="84" mass="9413">MGLTPPVRNCIKGKQMKHPKLQHTNNARLKANAECPTKEPSQIYRGVSAFAIWAITIWSLEEVAAGRRRFEELKRGGGTTIVPR</sequence>